<evidence type="ECO:0000259" key="10">
    <source>
        <dbReference type="Pfam" id="PF02879"/>
    </source>
</evidence>
<evidence type="ECO:0000313" key="13">
    <source>
        <dbReference type="Proteomes" id="UP000003374"/>
    </source>
</evidence>
<comment type="cofactor">
    <cofactor evidence="2">
        <name>Mg(2+)</name>
        <dbReference type="ChEBI" id="CHEBI:18420"/>
    </cofactor>
</comment>
<feature type="domain" description="Alpha-D-phosphohexomutase alpha/beta/alpha" evidence="9">
    <location>
        <begin position="14"/>
        <end position="152"/>
    </location>
</feature>
<dbReference type="OrthoDB" id="9806956at2"/>
<dbReference type="GO" id="GO:0005975">
    <property type="term" value="P:carbohydrate metabolic process"/>
    <property type="evidence" value="ECO:0007669"/>
    <property type="project" value="InterPro"/>
</dbReference>
<dbReference type="InterPro" id="IPR005844">
    <property type="entry name" value="A-D-PHexomutase_a/b/a-I"/>
</dbReference>
<comment type="catalytic activity">
    <reaction evidence="1">
        <text>alpha-D-glucose 1-phosphate = alpha-D-glucose 6-phosphate</text>
        <dbReference type="Rhea" id="RHEA:23536"/>
        <dbReference type="ChEBI" id="CHEBI:58225"/>
        <dbReference type="ChEBI" id="CHEBI:58601"/>
        <dbReference type="EC" id="5.4.2.2"/>
    </reaction>
</comment>
<dbReference type="PANTHER" id="PTHR22573:SF2">
    <property type="entry name" value="PHOSPHOGLUCOMUTASE"/>
    <property type="match status" value="1"/>
</dbReference>
<sequence>MPVRIVETSPFSDQRPGTSGLRKKVKVFQAPHYLENFVQSIFDSLEGFAGQTLILGGDGRYHNREALQIILRIAAANGFGRIITGRDGLLSTPAVSCLIRKHRAFGGIVLSASHNAAGPEEDFGIKYNIDNGGPAPEKLTNAIYQRSTQIDRYLTIDHADVDLDHTGICRVGNLEIEIVDPVADYADLMETLFDFDRIKDLFADGQFSMCFDAMSAVTGPYAREILEQRLGAPAGTVIRGEPLPDFGGGHPDPNLIHARELVAMMNGTAPPKFAAASDGDGDRNMVLGPNFYINPGDSLAVLAANAHLVPGYATGLSGVARSMPTSAAVDRVADHLAIPCYETPTGWKFFGNLLDAGRITLCGEESFGTGSNHAREKDGLWAVLFWLNLLAARMQSAEEIVRQHWGKFGRNFFTRHDYEGLDAANAEAMLSRLRNELAALPGQRMGSETVKTADDFSYTDPVEGSISTNQGIRIGFESGDRIVYRLSGTGTEGATLRVYMERYEPHAGAHDQSSQTALAKLIANANEIAGISAHTGRSRPDVIT</sequence>
<dbReference type="Pfam" id="PF24947">
    <property type="entry name" value="PGM1_C_vert_fung"/>
    <property type="match status" value="1"/>
</dbReference>
<dbReference type="SUPFAM" id="SSF55957">
    <property type="entry name" value="Phosphoglucomutase, C-terminal domain"/>
    <property type="match status" value="1"/>
</dbReference>
<dbReference type="InterPro" id="IPR005841">
    <property type="entry name" value="Alpha-D-phosphohexomutase_SF"/>
</dbReference>
<reference evidence="12 13" key="1">
    <citation type="submission" date="2006-02" db="EMBL/GenBank/DDBJ databases">
        <authorList>
            <person name="Waterbury J."/>
            <person name="Ferriera S."/>
            <person name="Johnson J."/>
            <person name="Kravitz S."/>
            <person name="Halpern A."/>
            <person name="Remington K."/>
            <person name="Beeson K."/>
            <person name="Tran B."/>
            <person name="Rogers Y.-H."/>
            <person name="Friedman R."/>
            <person name="Venter J.C."/>
        </authorList>
    </citation>
    <scope>NUCLEOTIDE SEQUENCE [LARGE SCALE GENOMIC DNA]</scope>
    <source>
        <strain evidence="12 13">Nb-231</strain>
    </source>
</reference>
<dbReference type="AlphaFoldDB" id="A4BVF1"/>
<dbReference type="InterPro" id="IPR005846">
    <property type="entry name" value="A-D-PHexomutase_a/b/a-III"/>
</dbReference>
<dbReference type="Pfam" id="PF02880">
    <property type="entry name" value="PGM_PMM_III"/>
    <property type="match status" value="1"/>
</dbReference>
<accession>A4BVF1</accession>
<proteinExistence type="inferred from homology"/>
<dbReference type="EMBL" id="AAOF01000025">
    <property type="protein sequence ID" value="EAR20336.1"/>
    <property type="molecule type" value="Genomic_DNA"/>
</dbReference>
<dbReference type="FunFam" id="3.40.120.10:FF:000004">
    <property type="entry name" value="Phosphoglucomutase 5"/>
    <property type="match status" value="1"/>
</dbReference>
<dbReference type="Gene3D" id="3.40.120.10">
    <property type="entry name" value="Alpha-D-Glucose-1,6-Bisphosphate, subunit A, domain 3"/>
    <property type="match status" value="3"/>
</dbReference>
<name>A4BVF1_9GAMM</name>
<dbReference type="Gene3D" id="3.30.310.50">
    <property type="entry name" value="Alpha-D-phosphohexomutase, C-terminal domain"/>
    <property type="match status" value="1"/>
</dbReference>
<keyword evidence="7" id="KW-0460">Magnesium</keyword>
<keyword evidence="13" id="KW-1185">Reference proteome</keyword>
<dbReference type="FunFam" id="3.40.120.10:FF:000005">
    <property type="entry name" value="Phosphoglucomutase 5"/>
    <property type="match status" value="1"/>
</dbReference>
<dbReference type="InterPro" id="IPR016055">
    <property type="entry name" value="A-D-PHexomutase_a/b/a-I/II/III"/>
</dbReference>
<dbReference type="RefSeq" id="WP_004999608.1">
    <property type="nucleotide sequence ID" value="NZ_CH672427.1"/>
</dbReference>
<dbReference type="SUPFAM" id="SSF53738">
    <property type="entry name" value="Phosphoglucomutase, first 3 domains"/>
    <property type="match status" value="3"/>
</dbReference>
<dbReference type="PRINTS" id="PR00509">
    <property type="entry name" value="PGMPMM"/>
</dbReference>
<dbReference type="InterPro" id="IPR036900">
    <property type="entry name" value="A-D-PHexomutase_C_sf"/>
</dbReference>
<keyword evidence="5" id="KW-0597">Phosphoprotein</keyword>
<dbReference type="NCBIfam" id="NF005737">
    <property type="entry name" value="PRK07564.1-1"/>
    <property type="match status" value="1"/>
</dbReference>
<evidence type="ECO:0000256" key="3">
    <source>
        <dbReference type="ARBA" id="ARBA00010231"/>
    </source>
</evidence>
<dbReference type="eggNOG" id="COG0033">
    <property type="taxonomic scope" value="Bacteria"/>
</dbReference>
<feature type="domain" description="Alpha-D-phosphohexomutase alpha/beta/alpha" evidence="10">
    <location>
        <begin position="184"/>
        <end position="287"/>
    </location>
</feature>
<dbReference type="Pfam" id="PF02879">
    <property type="entry name" value="PGM_PMM_II"/>
    <property type="match status" value="1"/>
</dbReference>
<gene>
    <name evidence="12" type="ORF">NB231_03050</name>
</gene>
<dbReference type="STRING" id="314278.NB231_03050"/>
<dbReference type="Pfam" id="PF02878">
    <property type="entry name" value="PGM_PMM_I"/>
    <property type="match status" value="1"/>
</dbReference>
<evidence type="ECO:0000256" key="5">
    <source>
        <dbReference type="ARBA" id="ARBA00022553"/>
    </source>
</evidence>
<keyword evidence="6" id="KW-0479">Metal-binding</keyword>
<dbReference type="GO" id="GO:0004614">
    <property type="term" value="F:phosphoglucomutase activity"/>
    <property type="evidence" value="ECO:0007669"/>
    <property type="project" value="UniProtKB-EC"/>
</dbReference>
<evidence type="ECO:0000256" key="6">
    <source>
        <dbReference type="ARBA" id="ARBA00022723"/>
    </source>
</evidence>
<evidence type="ECO:0000256" key="4">
    <source>
        <dbReference type="ARBA" id="ARBA00012728"/>
    </source>
</evidence>
<evidence type="ECO:0000256" key="1">
    <source>
        <dbReference type="ARBA" id="ARBA00000443"/>
    </source>
</evidence>
<evidence type="ECO:0000256" key="8">
    <source>
        <dbReference type="ARBA" id="ARBA00023235"/>
    </source>
</evidence>
<dbReference type="GO" id="GO:0005829">
    <property type="term" value="C:cytosol"/>
    <property type="evidence" value="ECO:0007669"/>
    <property type="project" value="TreeGrafter"/>
</dbReference>
<comment type="caution">
    <text evidence="12">The sequence shown here is derived from an EMBL/GenBank/DDBJ whole genome shotgun (WGS) entry which is preliminary data.</text>
</comment>
<organism evidence="12 13">
    <name type="scientific">Nitrococcus mobilis Nb-231</name>
    <dbReference type="NCBI Taxonomy" id="314278"/>
    <lineage>
        <taxon>Bacteria</taxon>
        <taxon>Pseudomonadati</taxon>
        <taxon>Pseudomonadota</taxon>
        <taxon>Gammaproteobacteria</taxon>
        <taxon>Chromatiales</taxon>
        <taxon>Ectothiorhodospiraceae</taxon>
        <taxon>Nitrococcus</taxon>
    </lineage>
</organism>
<dbReference type="PANTHER" id="PTHR22573">
    <property type="entry name" value="PHOSPHOHEXOMUTASE FAMILY MEMBER"/>
    <property type="match status" value="1"/>
</dbReference>
<feature type="domain" description="Alpha-D-phosphohexomutase alpha/beta/alpha" evidence="11">
    <location>
        <begin position="296"/>
        <end position="408"/>
    </location>
</feature>
<dbReference type="EC" id="5.4.2.2" evidence="4"/>
<dbReference type="FunFam" id="3.30.310.50:FF:000002">
    <property type="entry name" value="Phosphoglucomutase 5"/>
    <property type="match status" value="1"/>
</dbReference>
<evidence type="ECO:0000259" key="11">
    <source>
        <dbReference type="Pfam" id="PF02880"/>
    </source>
</evidence>
<dbReference type="Proteomes" id="UP000003374">
    <property type="component" value="Unassembled WGS sequence"/>
</dbReference>
<evidence type="ECO:0000313" key="12">
    <source>
        <dbReference type="EMBL" id="EAR20336.1"/>
    </source>
</evidence>
<dbReference type="InterPro" id="IPR005845">
    <property type="entry name" value="A-D-PHexomutase_a/b/a-II"/>
</dbReference>
<dbReference type="HOGENOM" id="CLU_009330_0_1_6"/>
<dbReference type="InterPro" id="IPR045244">
    <property type="entry name" value="PGM"/>
</dbReference>
<dbReference type="GO" id="GO:0046872">
    <property type="term" value="F:metal ion binding"/>
    <property type="evidence" value="ECO:0007669"/>
    <property type="project" value="UniProtKB-KW"/>
</dbReference>
<keyword evidence="8 12" id="KW-0413">Isomerase</keyword>
<evidence type="ECO:0000259" key="9">
    <source>
        <dbReference type="Pfam" id="PF02878"/>
    </source>
</evidence>
<evidence type="ECO:0000256" key="7">
    <source>
        <dbReference type="ARBA" id="ARBA00022842"/>
    </source>
</evidence>
<evidence type="ECO:0000256" key="2">
    <source>
        <dbReference type="ARBA" id="ARBA00001946"/>
    </source>
</evidence>
<protein>
    <recommendedName>
        <fullName evidence="4">phosphoglucomutase (alpha-D-glucose-1,6-bisphosphate-dependent)</fullName>
        <ecNumber evidence="4">5.4.2.2</ecNumber>
    </recommendedName>
</protein>
<comment type="similarity">
    <text evidence="3">Belongs to the phosphohexose mutase family.</text>
</comment>